<keyword evidence="1" id="KW-0472">Membrane</keyword>
<dbReference type="SUPFAM" id="SSF53474">
    <property type="entry name" value="alpha/beta-Hydrolases"/>
    <property type="match status" value="1"/>
</dbReference>
<reference evidence="3" key="1">
    <citation type="submission" date="2018-11" db="EMBL/GenBank/DDBJ databases">
        <authorList>
            <person name="Alioto T."/>
            <person name="Alioto T."/>
        </authorList>
    </citation>
    <scope>NUCLEOTIDE SEQUENCE</scope>
</reference>
<dbReference type="AlphaFoldDB" id="A0A8B6F8J2"/>
<keyword evidence="4" id="KW-1185">Reference proteome</keyword>
<keyword evidence="1" id="KW-0812">Transmembrane</keyword>
<gene>
    <name evidence="3" type="ORF">MGAL_10B082221</name>
</gene>
<keyword evidence="3" id="KW-0378">Hydrolase</keyword>
<evidence type="ECO:0000256" key="1">
    <source>
        <dbReference type="SAM" id="Phobius"/>
    </source>
</evidence>
<keyword evidence="1" id="KW-1133">Transmembrane helix</keyword>
<dbReference type="Proteomes" id="UP000596742">
    <property type="component" value="Unassembled WGS sequence"/>
</dbReference>
<dbReference type="InterPro" id="IPR029058">
    <property type="entry name" value="AB_hydrolase_fold"/>
</dbReference>
<dbReference type="EMBL" id="UYJE01006246">
    <property type="protein sequence ID" value="VDI44356.1"/>
    <property type="molecule type" value="Genomic_DNA"/>
</dbReference>
<comment type="caution">
    <text evidence="3">The sequence shown here is derived from an EMBL/GenBank/DDBJ whole genome shotgun (WGS) entry which is preliminary data.</text>
</comment>
<dbReference type="PANTHER" id="PTHR45570:SF2">
    <property type="entry name" value="ACETYLCHOLINESTERASE 1-LIKE"/>
    <property type="match status" value="1"/>
</dbReference>
<evidence type="ECO:0000313" key="4">
    <source>
        <dbReference type="Proteomes" id="UP000596742"/>
    </source>
</evidence>
<evidence type="ECO:0000313" key="3">
    <source>
        <dbReference type="EMBL" id="VDI44356.1"/>
    </source>
</evidence>
<protein>
    <submittedName>
        <fullName evidence="3">Cholinesterase</fullName>
        <ecNumber evidence="3">3.1.1.8</ecNumber>
    </submittedName>
</protein>
<dbReference type="InterPro" id="IPR002018">
    <property type="entry name" value="CarbesteraseB"/>
</dbReference>
<dbReference type="OrthoDB" id="3200163at2759"/>
<dbReference type="Gene3D" id="3.40.50.1820">
    <property type="entry name" value="alpha/beta hydrolase"/>
    <property type="match status" value="1"/>
</dbReference>
<name>A0A8B6F8J2_MYTGA</name>
<evidence type="ECO:0000259" key="2">
    <source>
        <dbReference type="Pfam" id="PF00135"/>
    </source>
</evidence>
<sequence>MNKLVCIMEIVIFCIIFIQFSCAVYVQTQYGWVRGVRSSDAISFYGIPYAQQPRRWEHAIHPIPWGGVLNATKPRPMCIQPPCGRLDPPGMCQENMSENCHFVNVFVPLNARQGNRKTVMVFIHGGDFQAMSGGAPAFNGEHFVNKGDVILVTFNYRLGVLGFLVTEGVTGNYGITDQRLVLQWVHNNIERFGGDRRNVTLFGQGAGAVSVAIHMTSPKSLGLFRNAILQSLPFSLRLKTVDQARLQGQNFTLKAGCSDLECLRKKSPWDILDAQSKTILPFGTVLQRLRQWGPHVDGNDVAGDIQAGFRFGRVHDIPLLIGTTTADGADIVFKTYLEPLNSAAFRTILARLNPTHARLWYNLYTPRANDDSRRELTQFITDFVYTCPTRSFASDMTRINNTWVYAFGRNMDFLNGSGNSPHCAISACHGSELAYLFQNIKDLGYNFTMPDMQLSDETLIYWTNFAKLNNPNGNLDTTDPGMFNWYQYTGRPPVIRAVLGIGHPQSSIQTDYRGTICNMFDNNNFRA</sequence>
<organism evidence="3 4">
    <name type="scientific">Mytilus galloprovincialis</name>
    <name type="common">Mediterranean mussel</name>
    <dbReference type="NCBI Taxonomy" id="29158"/>
    <lineage>
        <taxon>Eukaryota</taxon>
        <taxon>Metazoa</taxon>
        <taxon>Spiralia</taxon>
        <taxon>Lophotrochozoa</taxon>
        <taxon>Mollusca</taxon>
        <taxon>Bivalvia</taxon>
        <taxon>Autobranchia</taxon>
        <taxon>Pteriomorphia</taxon>
        <taxon>Mytilida</taxon>
        <taxon>Mytiloidea</taxon>
        <taxon>Mytilidae</taxon>
        <taxon>Mytilinae</taxon>
        <taxon>Mytilus</taxon>
    </lineage>
</organism>
<proteinExistence type="predicted"/>
<dbReference type="GO" id="GO:0004104">
    <property type="term" value="F:cholinesterase activity"/>
    <property type="evidence" value="ECO:0007669"/>
    <property type="project" value="UniProtKB-EC"/>
</dbReference>
<dbReference type="PANTHER" id="PTHR45570">
    <property type="entry name" value="CARBOXYLIC ESTER HYDROLASE"/>
    <property type="match status" value="1"/>
</dbReference>
<feature type="domain" description="Carboxylesterase type B" evidence="2">
    <location>
        <begin position="25"/>
        <end position="517"/>
    </location>
</feature>
<dbReference type="Pfam" id="PF00135">
    <property type="entry name" value="COesterase"/>
    <property type="match status" value="1"/>
</dbReference>
<accession>A0A8B6F8J2</accession>
<dbReference type="EC" id="3.1.1.8" evidence="3"/>
<feature type="transmembrane region" description="Helical" evidence="1">
    <location>
        <begin position="7"/>
        <end position="26"/>
    </location>
</feature>